<name>A0A8J3D4E8_9BACT</name>
<dbReference type="InterPro" id="IPR050482">
    <property type="entry name" value="Sensor_HK_TwoCompSys"/>
</dbReference>
<dbReference type="EMBL" id="BMXF01000001">
    <property type="protein sequence ID" value="GHB58179.1"/>
    <property type="molecule type" value="Genomic_DNA"/>
</dbReference>
<dbReference type="Gene3D" id="3.30.565.10">
    <property type="entry name" value="Histidine kinase-like ATPase, C-terminal domain"/>
    <property type="match status" value="1"/>
</dbReference>
<dbReference type="RefSeq" id="WP_189563193.1">
    <property type="nucleotide sequence ID" value="NZ_BMXF01000001.1"/>
</dbReference>
<reference evidence="8 9" key="1">
    <citation type="journal article" date="2014" name="Int. J. Syst. Evol. Microbiol.">
        <title>Complete genome sequence of Corynebacterium casei LMG S-19264T (=DSM 44701T), isolated from a smear-ripened cheese.</title>
        <authorList>
            <consortium name="US DOE Joint Genome Institute (JGI-PGF)"/>
            <person name="Walter F."/>
            <person name="Albersmeier A."/>
            <person name="Kalinowski J."/>
            <person name="Ruckert C."/>
        </authorList>
    </citation>
    <scope>NUCLEOTIDE SEQUENCE [LARGE SCALE GENOMIC DNA]</scope>
    <source>
        <strain evidence="8 9">KCTC 12866</strain>
    </source>
</reference>
<dbReference type="EC" id="2.7.13.3" evidence="2"/>
<evidence type="ECO:0000259" key="7">
    <source>
        <dbReference type="SMART" id="SM00387"/>
    </source>
</evidence>
<dbReference type="SUPFAM" id="SSF55874">
    <property type="entry name" value="ATPase domain of HSP90 chaperone/DNA topoisomerase II/histidine kinase"/>
    <property type="match status" value="1"/>
</dbReference>
<evidence type="ECO:0000313" key="8">
    <source>
        <dbReference type="EMBL" id="GHB58179.1"/>
    </source>
</evidence>
<dbReference type="Pfam" id="PF07696">
    <property type="entry name" value="7TMR-DISMED2"/>
    <property type="match status" value="1"/>
</dbReference>
<dbReference type="PANTHER" id="PTHR24421:SF10">
    <property type="entry name" value="NITRATE_NITRITE SENSOR PROTEIN NARQ"/>
    <property type="match status" value="1"/>
</dbReference>
<dbReference type="GO" id="GO:0004673">
    <property type="term" value="F:protein histidine kinase activity"/>
    <property type="evidence" value="ECO:0007669"/>
    <property type="project" value="UniProtKB-EC"/>
</dbReference>
<feature type="transmembrane region" description="Helical" evidence="6">
    <location>
        <begin position="241"/>
        <end position="262"/>
    </location>
</feature>
<dbReference type="GO" id="GO:0000160">
    <property type="term" value="P:phosphorelay signal transduction system"/>
    <property type="evidence" value="ECO:0007669"/>
    <property type="project" value="UniProtKB-KW"/>
</dbReference>
<accession>A0A8J3D4E8</accession>
<comment type="caution">
    <text evidence="8">The sequence shown here is derived from an EMBL/GenBank/DDBJ whole genome shotgun (WGS) entry which is preliminary data.</text>
</comment>
<feature type="transmembrane region" description="Helical" evidence="6">
    <location>
        <begin position="214"/>
        <end position="234"/>
    </location>
</feature>
<evidence type="ECO:0000256" key="1">
    <source>
        <dbReference type="ARBA" id="ARBA00000085"/>
    </source>
</evidence>
<dbReference type="InterPro" id="IPR011622">
    <property type="entry name" value="7TMR_DISM_rcpt_extracell_dom2"/>
</dbReference>
<dbReference type="CDD" id="cd16917">
    <property type="entry name" value="HATPase_UhpB-NarQ-NarX-like"/>
    <property type="match status" value="1"/>
</dbReference>
<keyword evidence="5" id="KW-0902">Two-component regulatory system</keyword>
<keyword evidence="4" id="KW-0418">Kinase</keyword>
<dbReference type="SMART" id="SM00387">
    <property type="entry name" value="HATPase_c"/>
    <property type="match status" value="1"/>
</dbReference>
<evidence type="ECO:0000256" key="6">
    <source>
        <dbReference type="SAM" id="Phobius"/>
    </source>
</evidence>
<feature type="transmembrane region" description="Helical" evidence="6">
    <location>
        <begin position="308"/>
        <end position="331"/>
    </location>
</feature>
<keyword evidence="6" id="KW-0472">Membrane</keyword>
<evidence type="ECO:0000256" key="2">
    <source>
        <dbReference type="ARBA" id="ARBA00012438"/>
    </source>
</evidence>
<keyword evidence="9" id="KW-1185">Reference proteome</keyword>
<feature type="transmembrane region" description="Helical" evidence="6">
    <location>
        <begin position="343"/>
        <end position="361"/>
    </location>
</feature>
<gene>
    <name evidence="8" type="ORF">GCM10007390_09570</name>
</gene>
<sequence>MREATRQSINVILGVGVFILLIARPIYNRLTTPTYADPDPDSSRVGLDGSFDSMSLNQNVRFGTSYTPDLSSPLSEIRQSARQNLRPHATPNAVFYGSSAHAPVGWAYTELVNTSNAARDLVLSFPHYRCDRATLYVGTADRLDKVGTMENRTRLTNRFFPYLAYAFPVHLNPGDTTLLLLRTERHAGVHEIDLRLSERTTYVESAFAGTVSTLLQLLFCGILTLVALVVGGIFRYKAMSYYGGFMVVFCLVLAAHYGYLNFLPYSPATSINDATITIVLIFAINFAGYPFIYEVVKSTLPNRALYRRVIYVFAAINIALILLHLLPFRYYDAVNLLVHRSKMPLSLTNLVIQAYTSVVAYRRGIRWLLWINLLIYIPVLLPLLSLFQPLSWQAVFRQELIDPVVVTLIVSYIAFDQLRQELVLKRSMQGKMRELKAQTDQLRRQEIERIGRDLHDQIGNTLAAALGYLGHGSGSLQKPTELITSAIGELRFLSHNLVKDNDRPLTDKVETLVSRFNDFSAIRLVFQDYTKKRIDELHPARQQNVYSIIQELLTNIVRHSRATQAHVQFFFDGSTFDVCVEDDGVGFDYAAVSEKGIGIQNMIERARLSGGTLVFDSTPTGTTVLLQIKSPDAHSHHHH</sequence>
<organism evidence="8 9">
    <name type="scientific">Persicitalea jodogahamensis</name>
    <dbReference type="NCBI Taxonomy" id="402147"/>
    <lineage>
        <taxon>Bacteria</taxon>
        <taxon>Pseudomonadati</taxon>
        <taxon>Bacteroidota</taxon>
        <taxon>Cytophagia</taxon>
        <taxon>Cytophagales</taxon>
        <taxon>Spirosomataceae</taxon>
        <taxon>Persicitalea</taxon>
    </lineage>
</organism>
<comment type="catalytic activity">
    <reaction evidence="1">
        <text>ATP + protein L-histidine = ADP + protein N-phospho-L-histidine.</text>
        <dbReference type="EC" id="2.7.13.3"/>
    </reaction>
</comment>
<evidence type="ECO:0000256" key="5">
    <source>
        <dbReference type="ARBA" id="ARBA00023012"/>
    </source>
</evidence>
<feature type="transmembrane region" description="Helical" evidence="6">
    <location>
        <begin position="274"/>
        <end position="296"/>
    </location>
</feature>
<dbReference type="AlphaFoldDB" id="A0A8J3D4E8"/>
<keyword evidence="6" id="KW-1133">Transmembrane helix</keyword>
<dbReference type="Proteomes" id="UP000598271">
    <property type="component" value="Unassembled WGS sequence"/>
</dbReference>
<feature type="transmembrane region" description="Helical" evidence="6">
    <location>
        <begin position="9"/>
        <end position="27"/>
    </location>
</feature>
<evidence type="ECO:0000256" key="3">
    <source>
        <dbReference type="ARBA" id="ARBA00022679"/>
    </source>
</evidence>
<evidence type="ECO:0000313" key="9">
    <source>
        <dbReference type="Proteomes" id="UP000598271"/>
    </source>
</evidence>
<dbReference type="Pfam" id="PF02518">
    <property type="entry name" value="HATPase_c"/>
    <property type="match status" value="1"/>
</dbReference>
<dbReference type="InterPro" id="IPR003594">
    <property type="entry name" value="HATPase_dom"/>
</dbReference>
<dbReference type="PANTHER" id="PTHR24421">
    <property type="entry name" value="NITRATE/NITRITE SENSOR PROTEIN NARX-RELATED"/>
    <property type="match status" value="1"/>
</dbReference>
<evidence type="ECO:0000256" key="4">
    <source>
        <dbReference type="ARBA" id="ARBA00022777"/>
    </source>
</evidence>
<keyword evidence="3" id="KW-0808">Transferase</keyword>
<protein>
    <recommendedName>
        <fullName evidence="2">histidine kinase</fullName>
        <ecNumber evidence="2">2.7.13.3</ecNumber>
    </recommendedName>
</protein>
<keyword evidence="6" id="KW-0812">Transmembrane</keyword>
<feature type="transmembrane region" description="Helical" evidence="6">
    <location>
        <begin position="368"/>
        <end position="388"/>
    </location>
</feature>
<feature type="domain" description="Histidine kinase/HSP90-like ATPase" evidence="7">
    <location>
        <begin position="540"/>
        <end position="632"/>
    </location>
</feature>
<proteinExistence type="predicted"/>
<dbReference type="InterPro" id="IPR036890">
    <property type="entry name" value="HATPase_C_sf"/>
</dbReference>